<dbReference type="GeneID" id="36576852"/>
<protein>
    <recommendedName>
        <fullName evidence="4">Peptidase S1 domain-containing protein</fullName>
    </recommendedName>
</protein>
<dbReference type="OrthoDB" id="3563428at2759"/>
<keyword evidence="3" id="KW-1185">Reference proteome</keyword>
<dbReference type="Proteomes" id="UP000241818">
    <property type="component" value="Unassembled WGS sequence"/>
</dbReference>
<dbReference type="InterPro" id="IPR009003">
    <property type="entry name" value="Peptidase_S1_PA"/>
</dbReference>
<evidence type="ECO:0000313" key="2">
    <source>
        <dbReference type="EMBL" id="PSS16537.1"/>
    </source>
</evidence>
<organism evidence="2 3">
    <name type="scientific">Amorphotheca resinae ATCC 22711</name>
    <dbReference type="NCBI Taxonomy" id="857342"/>
    <lineage>
        <taxon>Eukaryota</taxon>
        <taxon>Fungi</taxon>
        <taxon>Dikarya</taxon>
        <taxon>Ascomycota</taxon>
        <taxon>Pezizomycotina</taxon>
        <taxon>Leotiomycetes</taxon>
        <taxon>Helotiales</taxon>
        <taxon>Amorphothecaceae</taxon>
        <taxon>Amorphotheca</taxon>
    </lineage>
</organism>
<evidence type="ECO:0000256" key="1">
    <source>
        <dbReference type="SAM" id="MobiDB-lite"/>
    </source>
</evidence>
<reference evidence="2 3" key="1">
    <citation type="journal article" date="2018" name="New Phytol.">
        <title>Comparative genomics and transcriptomics depict ericoid mycorrhizal fungi as versatile saprotrophs and plant mutualists.</title>
        <authorList>
            <person name="Martino E."/>
            <person name="Morin E."/>
            <person name="Grelet G.A."/>
            <person name="Kuo A."/>
            <person name="Kohler A."/>
            <person name="Daghino S."/>
            <person name="Barry K.W."/>
            <person name="Cichocki N."/>
            <person name="Clum A."/>
            <person name="Dockter R.B."/>
            <person name="Hainaut M."/>
            <person name="Kuo R.C."/>
            <person name="LaButti K."/>
            <person name="Lindahl B.D."/>
            <person name="Lindquist E.A."/>
            <person name="Lipzen A."/>
            <person name="Khouja H.R."/>
            <person name="Magnuson J."/>
            <person name="Murat C."/>
            <person name="Ohm R.A."/>
            <person name="Singer S.W."/>
            <person name="Spatafora J.W."/>
            <person name="Wang M."/>
            <person name="Veneault-Fourrey C."/>
            <person name="Henrissat B."/>
            <person name="Grigoriev I.V."/>
            <person name="Martin F.M."/>
            <person name="Perotto S."/>
        </authorList>
    </citation>
    <scope>NUCLEOTIDE SEQUENCE [LARGE SCALE GENOMIC DNA]</scope>
    <source>
        <strain evidence="2 3">ATCC 22711</strain>
    </source>
</reference>
<dbReference type="EMBL" id="KZ679012">
    <property type="protein sequence ID" value="PSS16537.1"/>
    <property type="molecule type" value="Genomic_DNA"/>
</dbReference>
<dbReference type="RefSeq" id="XP_024720045.1">
    <property type="nucleotide sequence ID" value="XM_024868771.1"/>
</dbReference>
<feature type="compositionally biased region" description="Polar residues" evidence="1">
    <location>
        <begin position="441"/>
        <end position="453"/>
    </location>
</feature>
<accession>A0A2T3AZE1</accession>
<feature type="region of interest" description="Disordered" evidence="1">
    <location>
        <begin position="441"/>
        <end position="471"/>
    </location>
</feature>
<dbReference type="SUPFAM" id="SSF50494">
    <property type="entry name" value="Trypsin-like serine proteases"/>
    <property type="match status" value="1"/>
</dbReference>
<sequence length="471" mass="52447">MSPCRWISVDYLRIGYDEVEQNNPVVILVTVEKDQVPRAEAQRVVDALSEECKKAGLDDVEVEVMEGQRVGLTGSYYFDDEPLPDPTKYPCVGASIAISSKHSALKVGCGTLGGYVLIDGKVMGLTNHHVAFGESRLEAFPTADEASTGVSYSFLQPAEVDLEARINYLEDRRQILIDDQKSMEDTSLQAAKISTISIELEKLRLWTPETSVLGKVWRSSGLRARDGTKNRRFRLDWALIKLENPERFTEQEKFVNEVPSYSLNNTANRAYVANAMRADGVNKLVGDMPKFLKRGITFEELLNKVAIAEEDDHRYVVWKSGRTTHFTFGIVSSIESDYRSSHDVVSDELLVKDYNKQGKYYSFSRGGDSGSFVWDSEGYVAGMLWGGKYENFVTYVTPIEYVLEDIRLVCNAKEVRLVVRKEDETDVVVGPLKGRSNTGAEVVLENSTSSGTSLFDDDAEGVSVAEPDGGL</sequence>
<dbReference type="STRING" id="857342.A0A2T3AZE1"/>
<proteinExistence type="predicted"/>
<dbReference type="InParanoid" id="A0A2T3AZE1"/>
<evidence type="ECO:0000313" key="3">
    <source>
        <dbReference type="Proteomes" id="UP000241818"/>
    </source>
</evidence>
<dbReference type="AlphaFoldDB" id="A0A2T3AZE1"/>
<name>A0A2T3AZE1_AMORE</name>
<gene>
    <name evidence="2" type="ORF">M430DRAFT_59010</name>
</gene>
<evidence type="ECO:0008006" key="4">
    <source>
        <dbReference type="Google" id="ProtNLM"/>
    </source>
</evidence>